<dbReference type="PROSITE" id="PS50077">
    <property type="entry name" value="HEAT_REPEAT"/>
    <property type="match status" value="1"/>
</dbReference>
<dbReference type="EMBL" id="JAUEPS010000006">
    <property type="protein sequence ID" value="KAK0464499.1"/>
    <property type="molecule type" value="Genomic_DNA"/>
</dbReference>
<feature type="binding site" evidence="10">
    <location>
        <position position="95"/>
    </location>
    <ligand>
        <name>Fe cation</name>
        <dbReference type="ChEBI" id="CHEBI:24875"/>
        <label>1</label>
    </ligand>
</feature>
<dbReference type="Pfam" id="PF13646">
    <property type="entry name" value="HEAT_2"/>
    <property type="match status" value="2"/>
</dbReference>
<comment type="cofactor">
    <cofactor evidence="10">
        <name>Fe(2+)</name>
        <dbReference type="ChEBI" id="CHEBI:29033"/>
    </cofactor>
    <text evidence="10">Binds 2 Fe(2+) ions per subunit.</text>
</comment>
<dbReference type="SUPFAM" id="SSF48371">
    <property type="entry name" value="ARM repeat"/>
    <property type="match status" value="1"/>
</dbReference>
<evidence type="ECO:0000256" key="8">
    <source>
        <dbReference type="ARBA" id="ARBA00023256"/>
    </source>
</evidence>
<accession>A0AA39NF55</accession>
<dbReference type="HAMAP" id="MF_03101">
    <property type="entry name" value="Deoxyhypusine_hydroxylase"/>
    <property type="match status" value="1"/>
</dbReference>
<evidence type="ECO:0000256" key="6">
    <source>
        <dbReference type="ARBA" id="ARBA00023004"/>
    </source>
</evidence>
<evidence type="ECO:0000256" key="4">
    <source>
        <dbReference type="ARBA" id="ARBA00022737"/>
    </source>
</evidence>
<evidence type="ECO:0000313" key="13">
    <source>
        <dbReference type="Proteomes" id="UP001175211"/>
    </source>
</evidence>
<keyword evidence="3 10" id="KW-0479">Metal-binding</keyword>
<dbReference type="Proteomes" id="UP001175211">
    <property type="component" value="Unassembled WGS sequence"/>
</dbReference>
<dbReference type="InterPro" id="IPR016024">
    <property type="entry name" value="ARM-type_fold"/>
</dbReference>
<evidence type="ECO:0000256" key="9">
    <source>
        <dbReference type="ARBA" id="ARBA00045876"/>
    </source>
</evidence>
<sequence length="319" mass="35156">MAITVSPAELKNLEDVLLNTQGNVLLHNRFRALFTLKSLKSEEAIRIISDGFKDESALLKHELAYCLGQIQKPSALPILESVLADTTEDPMVRHEAAEAMGAISAPQSIPVLKKYLSDSNQSVRETCEIAIARIEWDNSEEEHILSIDPAPPTSGLIAGVPKPEDVTESNINDLRSKLLNKELPLFERYRAMFALRNIGTPLAVDALAAGFVDDSALLKHEIAFVFGQLLSPHSVPCLLEILKDSQESDMVRHEAAEALGGIGTPEVLPHLREWMTREDSPRVVRESCQVAIDMWEYENSNEFQYANGLDSTSSVTVGA</sequence>
<evidence type="ECO:0000256" key="11">
    <source>
        <dbReference type="PROSITE-ProRule" id="PRU00103"/>
    </source>
</evidence>
<feature type="binding site" evidence="10">
    <location>
        <position position="221"/>
    </location>
    <ligand>
        <name>Fe cation</name>
        <dbReference type="ChEBI" id="CHEBI:24875"/>
        <label>2</label>
    </ligand>
</feature>
<dbReference type="InterPro" id="IPR027517">
    <property type="entry name" value="Deoxyhypusine_hydroxylase"/>
</dbReference>
<organism evidence="12 13">
    <name type="scientific">Armillaria tabescens</name>
    <name type="common">Ringless honey mushroom</name>
    <name type="synonym">Agaricus tabescens</name>
    <dbReference type="NCBI Taxonomy" id="1929756"/>
    <lineage>
        <taxon>Eukaryota</taxon>
        <taxon>Fungi</taxon>
        <taxon>Dikarya</taxon>
        <taxon>Basidiomycota</taxon>
        <taxon>Agaricomycotina</taxon>
        <taxon>Agaricomycetes</taxon>
        <taxon>Agaricomycetidae</taxon>
        <taxon>Agaricales</taxon>
        <taxon>Marasmiineae</taxon>
        <taxon>Physalacriaceae</taxon>
        <taxon>Desarmillaria</taxon>
    </lineage>
</organism>
<evidence type="ECO:0000256" key="5">
    <source>
        <dbReference type="ARBA" id="ARBA00023002"/>
    </source>
</evidence>
<comment type="catalytic activity">
    <reaction evidence="1 10">
        <text>[eIF5A protein]-deoxyhypusine + AH2 + O2 = [eIF5A protein]-hypusine + A + H2O</text>
        <dbReference type="Rhea" id="RHEA:14101"/>
        <dbReference type="Rhea" id="RHEA-COMP:10144"/>
        <dbReference type="Rhea" id="RHEA-COMP:12592"/>
        <dbReference type="ChEBI" id="CHEBI:13193"/>
        <dbReference type="ChEBI" id="CHEBI:15377"/>
        <dbReference type="ChEBI" id="CHEBI:15379"/>
        <dbReference type="ChEBI" id="CHEBI:17499"/>
        <dbReference type="ChEBI" id="CHEBI:82657"/>
        <dbReference type="ChEBI" id="CHEBI:91175"/>
        <dbReference type="EC" id="1.14.99.29"/>
    </reaction>
</comment>
<comment type="function">
    <text evidence="10">Catalyzes the hydroxylation of the N(6)-(4-aminobutyl)-L-lysine intermediate to form hypusine, an essential post-translational modification only found in mature eIF-5A factor.</text>
</comment>
<dbReference type="SMART" id="SM00567">
    <property type="entry name" value="EZ_HEAT"/>
    <property type="match status" value="6"/>
</dbReference>
<keyword evidence="10" id="KW-0963">Cytoplasm</keyword>
<keyword evidence="8 10" id="KW-0386">Hypusine biosynthesis</keyword>
<dbReference type="FunFam" id="1.25.10.10:FF:000099">
    <property type="entry name" value="Deoxyhypusine hydroxylase"/>
    <property type="match status" value="1"/>
</dbReference>
<dbReference type="InterPro" id="IPR021133">
    <property type="entry name" value="HEAT_type_2"/>
</dbReference>
<feature type="binding site" evidence="10">
    <location>
        <position position="253"/>
    </location>
    <ligand>
        <name>Fe cation</name>
        <dbReference type="ChEBI" id="CHEBI:24875"/>
        <label>2</label>
    </ligand>
</feature>
<evidence type="ECO:0000256" key="10">
    <source>
        <dbReference type="HAMAP-Rule" id="MF_03101"/>
    </source>
</evidence>
<dbReference type="InterPro" id="IPR011989">
    <property type="entry name" value="ARM-like"/>
</dbReference>
<dbReference type="AlphaFoldDB" id="A0AA39NF55"/>
<dbReference type="GO" id="GO:0005737">
    <property type="term" value="C:cytoplasm"/>
    <property type="evidence" value="ECO:0007669"/>
    <property type="project" value="UniProtKB-SubCell"/>
</dbReference>
<comment type="subcellular location">
    <subcellularLocation>
        <location evidence="10">Cytoplasm</location>
    </subcellularLocation>
    <subcellularLocation>
        <location evidence="10">Nucleus</location>
    </subcellularLocation>
</comment>
<comment type="similarity">
    <text evidence="10">Belongs to the deoxyhypusine hydroxylase family.</text>
</comment>
<dbReference type="GO" id="GO:0005634">
    <property type="term" value="C:nucleus"/>
    <property type="evidence" value="ECO:0007669"/>
    <property type="project" value="UniProtKB-SubCell"/>
</dbReference>
<dbReference type="GO" id="GO:0019135">
    <property type="term" value="F:deoxyhypusine monooxygenase activity"/>
    <property type="evidence" value="ECO:0007669"/>
    <property type="project" value="UniProtKB-UniRule"/>
</dbReference>
<feature type="binding site" evidence="10">
    <location>
        <position position="62"/>
    </location>
    <ligand>
        <name>Fe cation</name>
        <dbReference type="ChEBI" id="CHEBI:24875"/>
        <label>1</label>
    </ligand>
</feature>
<name>A0AA39NF55_ARMTA</name>
<feature type="binding site" evidence="10">
    <location>
        <position position="220"/>
    </location>
    <ligand>
        <name>Fe cation</name>
        <dbReference type="ChEBI" id="CHEBI:24875"/>
        <label>2</label>
    </ligand>
</feature>
<proteinExistence type="inferred from homology"/>
<feature type="binding site" evidence="10">
    <location>
        <position position="61"/>
    </location>
    <ligand>
        <name>Fe cation</name>
        <dbReference type="ChEBI" id="CHEBI:24875"/>
        <label>1</label>
    </ligand>
</feature>
<keyword evidence="7 10" id="KW-0503">Monooxygenase</keyword>
<dbReference type="PANTHER" id="PTHR12697:SF5">
    <property type="entry name" value="DEOXYHYPUSINE HYDROXYLASE"/>
    <property type="match status" value="1"/>
</dbReference>
<dbReference type="GO" id="GO:0046872">
    <property type="term" value="F:metal ion binding"/>
    <property type="evidence" value="ECO:0007669"/>
    <property type="project" value="UniProtKB-KW"/>
</dbReference>
<dbReference type="PANTHER" id="PTHR12697">
    <property type="entry name" value="PBS LYASE HEAT-LIKE PROTEIN"/>
    <property type="match status" value="1"/>
</dbReference>
<evidence type="ECO:0000256" key="2">
    <source>
        <dbReference type="ARBA" id="ARBA00005041"/>
    </source>
</evidence>
<feature type="repeat" description="HEAT" evidence="11">
    <location>
        <begin position="75"/>
        <end position="115"/>
    </location>
</feature>
<keyword evidence="5 10" id="KW-0560">Oxidoreductase</keyword>
<dbReference type="InterPro" id="IPR004155">
    <property type="entry name" value="PBS_lyase_HEAT"/>
</dbReference>
<evidence type="ECO:0000256" key="7">
    <source>
        <dbReference type="ARBA" id="ARBA00023033"/>
    </source>
</evidence>
<keyword evidence="4" id="KW-0677">Repeat</keyword>
<evidence type="ECO:0000256" key="3">
    <source>
        <dbReference type="ARBA" id="ARBA00022723"/>
    </source>
</evidence>
<evidence type="ECO:0000313" key="12">
    <source>
        <dbReference type="EMBL" id="KAK0464499.1"/>
    </source>
</evidence>
<gene>
    <name evidence="10" type="primary">LIA1</name>
    <name evidence="12" type="ORF">EV420DRAFT_1725400</name>
</gene>
<evidence type="ECO:0000256" key="1">
    <source>
        <dbReference type="ARBA" id="ARBA00000068"/>
    </source>
</evidence>
<dbReference type="EC" id="1.14.99.29" evidence="10"/>
<dbReference type="Gene3D" id="1.25.10.10">
    <property type="entry name" value="Leucine-rich Repeat Variant"/>
    <property type="match status" value="2"/>
</dbReference>
<protein>
    <recommendedName>
        <fullName evidence="10">Deoxyhypusine hydroxylase</fullName>
        <shortName evidence="10">DOHH</shortName>
        <ecNumber evidence="10">1.14.99.29</ecNumber>
    </recommendedName>
    <alternativeName>
        <fullName evidence="10">Deoxyhypusine dioxygenase</fullName>
    </alternativeName>
    <alternativeName>
        <fullName evidence="10">Deoxyhypusine monooxygenase</fullName>
    </alternativeName>
</protein>
<keyword evidence="10" id="KW-0539">Nucleus</keyword>
<comment type="caution">
    <text evidence="12">The sequence shown here is derived from an EMBL/GenBank/DDBJ whole genome shotgun (WGS) entry which is preliminary data.</text>
</comment>
<keyword evidence="6 10" id="KW-0408">Iron</keyword>
<feature type="binding site" evidence="10">
    <location>
        <position position="94"/>
    </location>
    <ligand>
        <name>Fe cation</name>
        <dbReference type="ChEBI" id="CHEBI:24875"/>
        <label>1</label>
    </ligand>
</feature>
<comment type="pathway">
    <text evidence="2 10">Protein modification; eIF5A hypusination.</text>
</comment>
<keyword evidence="13" id="KW-1185">Reference proteome</keyword>
<comment type="function">
    <text evidence="9">Catalyzes the hydroxylation of the N(6)-(4-aminobutyl)-L-lysine intermediate produced by deoxyhypusine synthase/DHPS on a critical lysine of the eukaryotic translation initiation factor 5A/eIF-5A. This is the second step of the post-translational modification of that lysine into an unusual amino acid residue named hypusine. Hypusination is unique to mature eIF-5A factor and is essential for its function.</text>
</comment>
<feature type="binding site" evidence="10">
    <location>
        <position position="254"/>
    </location>
    <ligand>
        <name>Fe cation</name>
        <dbReference type="ChEBI" id="CHEBI:24875"/>
        <label>2</label>
    </ligand>
</feature>
<reference evidence="12" key="1">
    <citation type="submission" date="2023-06" db="EMBL/GenBank/DDBJ databases">
        <authorList>
            <consortium name="Lawrence Berkeley National Laboratory"/>
            <person name="Ahrendt S."/>
            <person name="Sahu N."/>
            <person name="Indic B."/>
            <person name="Wong-Bajracharya J."/>
            <person name="Merenyi Z."/>
            <person name="Ke H.-M."/>
            <person name="Monk M."/>
            <person name="Kocsube S."/>
            <person name="Drula E."/>
            <person name="Lipzen A."/>
            <person name="Balint B."/>
            <person name="Henrissat B."/>
            <person name="Andreopoulos B."/>
            <person name="Martin F.M."/>
            <person name="Harder C.B."/>
            <person name="Rigling D."/>
            <person name="Ford K.L."/>
            <person name="Foster G.D."/>
            <person name="Pangilinan J."/>
            <person name="Papanicolaou A."/>
            <person name="Barry K."/>
            <person name="LaButti K."/>
            <person name="Viragh M."/>
            <person name="Koriabine M."/>
            <person name="Yan M."/>
            <person name="Riley R."/>
            <person name="Champramary S."/>
            <person name="Plett K.L."/>
            <person name="Tsai I.J."/>
            <person name="Slot J."/>
            <person name="Sipos G."/>
            <person name="Plett J."/>
            <person name="Nagy L.G."/>
            <person name="Grigoriev I.V."/>
        </authorList>
    </citation>
    <scope>NUCLEOTIDE SEQUENCE</scope>
    <source>
        <strain evidence="12">CCBAS 213</strain>
    </source>
</reference>